<dbReference type="InterPro" id="IPR044066">
    <property type="entry name" value="TRIAD_supradom"/>
</dbReference>
<dbReference type="InterPro" id="IPR031127">
    <property type="entry name" value="E3_UB_ligase_RBR"/>
</dbReference>
<gene>
    <name evidence="16" type="ORF">RchiOBHm_Chr5g0001301</name>
</gene>
<evidence type="ECO:0000256" key="3">
    <source>
        <dbReference type="ARBA" id="ARBA00003976"/>
    </source>
</evidence>
<evidence type="ECO:0000256" key="9">
    <source>
        <dbReference type="ARBA" id="ARBA00022737"/>
    </source>
</evidence>
<comment type="similarity">
    <text evidence="5">Belongs to the RBR family. Ariadne subfamily.</text>
</comment>
<accession>A0A2P6Q271</accession>
<dbReference type="PROSITE" id="PS50089">
    <property type="entry name" value="ZF_RING_2"/>
    <property type="match status" value="1"/>
</dbReference>
<dbReference type="SUPFAM" id="SSF57850">
    <property type="entry name" value="RING/U-box"/>
    <property type="match status" value="3"/>
</dbReference>
<dbReference type="GO" id="GO:0016567">
    <property type="term" value="P:protein ubiquitination"/>
    <property type="evidence" value="ECO:0007669"/>
    <property type="project" value="UniProtKB-UniPathway"/>
</dbReference>
<evidence type="ECO:0000256" key="11">
    <source>
        <dbReference type="ARBA" id="ARBA00022786"/>
    </source>
</evidence>
<dbReference type="SUPFAM" id="SSF47095">
    <property type="entry name" value="HMG-box"/>
    <property type="match status" value="1"/>
</dbReference>
<evidence type="ECO:0000313" key="17">
    <source>
        <dbReference type="Proteomes" id="UP000238479"/>
    </source>
</evidence>
<keyword evidence="11" id="KW-0833">Ubl conjugation pathway</keyword>
<dbReference type="InterPro" id="IPR002867">
    <property type="entry name" value="IBR_dom"/>
</dbReference>
<protein>
    <recommendedName>
        <fullName evidence="6">RBR-type E3 ubiquitin transferase</fullName>
        <ecNumber evidence="6">2.3.2.31</ecNumber>
    </recommendedName>
</protein>
<dbReference type="SMART" id="SM00647">
    <property type="entry name" value="IBR"/>
    <property type="match status" value="1"/>
</dbReference>
<dbReference type="InterPro" id="IPR036910">
    <property type="entry name" value="HMG_box_dom_sf"/>
</dbReference>
<organism evidence="16 17">
    <name type="scientific">Rosa chinensis</name>
    <name type="common">China rose</name>
    <dbReference type="NCBI Taxonomy" id="74649"/>
    <lineage>
        <taxon>Eukaryota</taxon>
        <taxon>Viridiplantae</taxon>
        <taxon>Streptophyta</taxon>
        <taxon>Embryophyta</taxon>
        <taxon>Tracheophyta</taxon>
        <taxon>Spermatophyta</taxon>
        <taxon>Magnoliopsida</taxon>
        <taxon>eudicotyledons</taxon>
        <taxon>Gunneridae</taxon>
        <taxon>Pentapetalae</taxon>
        <taxon>rosids</taxon>
        <taxon>fabids</taxon>
        <taxon>Rosales</taxon>
        <taxon>Rosaceae</taxon>
        <taxon>Rosoideae</taxon>
        <taxon>Rosoideae incertae sedis</taxon>
        <taxon>Rosa</taxon>
    </lineage>
</organism>
<evidence type="ECO:0000256" key="1">
    <source>
        <dbReference type="ARBA" id="ARBA00001798"/>
    </source>
</evidence>
<dbReference type="CDD" id="cd22582">
    <property type="entry name" value="BRcat_RBR_unk"/>
    <property type="match status" value="1"/>
</dbReference>
<proteinExistence type="inferred from homology"/>
<comment type="pathway">
    <text evidence="4">Protein modification; protein ubiquitination.</text>
</comment>
<dbReference type="EMBL" id="PDCK01000043">
    <property type="protein sequence ID" value="PRQ28275.1"/>
    <property type="molecule type" value="Genomic_DNA"/>
</dbReference>
<keyword evidence="7" id="KW-0808">Transferase</keyword>
<name>A0A2P6Q271_ROSCH</name>
<evidence type="ECO:0000256" key="6">
    <source>
        <dbReference type="ARBA" id="ARBA00012251"/>
    </source>
</evidence>
<dbReference type="GO" id="GO:0061630">
    <property type="term" value="F:ubiquitin protein ligase activity"/>
    <property type="evidence" value="ECO:0007669"/>
    <property type="project" value="UniProtKB-EC"/>
</dbReference>
<dbReference type="FunFam" id="3.30.40.10:FF:000230">
    <property type="entry name" value="RBR-type E3 ubiquitin transferase"/>
    <property type="match status" value="1"/>
</dbReference>
<dbReference type="PANTHER" id="PTHR11685">
    <property type="entry name" value="RBR FAMILY RING FINGER AND IBR DOMAIN-CONTAINING"/>
    <property type="match status" value="1"/>
</dbReference>
<keyword evidence="8" id="KW-0479">Metal-binding</keyword>
<sequence>MVKMEHDALSHKRSRRLLNSESSEQPNTFWTECPFCCAKFQYHMEFLNRLLRCQRCRNAFEAHDGLRNQFPNHQEPTQFWTQCPFCCAMSQYRRDTLDRLVNCQICRQPFGAHEMKKSDQSLRNQFNDTLKSAPSPAKAGNFIDLSAETLNYYDSDEEVRVLRFKPSNIPFGKSKRIETSNEGSCCSTSKAPSFVCEICVETKPAHESFSIKNCNHVYCTDCVVKYVDSKLQENIASIGCLVPDCKGSLDPEYCHSILKPDVFEKWGTRLCEDVIIGSQKFYCPFEDCSAMLIDDGPEVVRESECPNCKRLFCAQCKVPWHARITCAEFKRRNKGDTEKDDLVMEKLAYKKHWRKCPTCGIYVERSGGCTTIRCRCGTYFNFHCGRLGCPFCGKHRKKSYRTMGYFVFLKEYRRIQRDRGEPYNQATAKLAIEKWRSMSRSEKKPYENPEMKPIRIFRVRSKMSSEEG</sequence>
<evidence type="ECO:0000256" key="4">
    <source>
        <dbReference type="ARBA" id="ARBA00004906"/>
    </source>
</evidence>
<comment type="catalytic activity">
    <reaction evidence="1">
        <text>[E2 ubiquitin-conjugating enzyme]-S-ubiquitinyl-L-cysteine + [acceptor protein]-L-lysine = [E2 ubiquitin-conjugating enzyme]-L-cysteine + [acceptor protein]-N(6)-ubiquitinyl-L-lysine.</text>
        <dbReference type="EC" id="2.3.2.31"/>
    </reaction>
</comment>
<evidence type="ECO:0000256" key="5">
    <source>
        <dbReference type="ARBA" id="ARBA00005884"/>
    </source>
</evidence>
<dbReference type="Gramene" id="PRQ28275">
    <property type="protein sequence ID" value="PRQ28275"/>
    <property type="gene ID" value="RchiOBHm_Chr5g0001301"/>
</dbReference>
<dbReference type="InterPro" id="IPR017907">
    <property type="entry name" value="Znf_RING_CS"/>
</dbReference>
<evidence type="ECO:0000256" key="7">
    <source>
        <dbReference type="ARBA" id="ARBA00022679"/>
    </source>
</evidence>
<keyword evidence="10 13" id="KW-0863">Zinc-finger</keyword>
<dbReference type="InterPro" id="IPR001841">
    <property type="entry name" value="Znf_RING"/>
</dbReference>
<evidence type="ECO:0000259" key="14">
    <source>
        <dbReference type="PROSITE" id="PS50089"/>
    </source>
</evidence>
<feature type="domain" description="RING-type" evidence="14">
    <location>
        <begin position="196"/>
        <end position="246"/>
    </location>
</feature>
<dbReference type="UniPathway" id="UPA00143"/>
<dbReference type="Gene3D" id="3.30.40.10">
    <property type="entry name" value="Zinc/RING finger domain, C3HC4 (zinc finger)"/>
    <property type="match status" value="1"/>
</dbReference>
<evidence type="ECO:0000256" key="8">
    <source>
        <dbReference type="ARBA" id="ARBA00022723"/>
    </source>
</evidence>
<dbReference type="PROSITE" id="PS00518">
    <property type="entry name" value="ZF_RING_1"/>
    <property type="match status" value="1"/>
</dbReference>
<dbReference type="InterPro" id="IPR013083">
    <property type="entry name" value="Znf_RING/FYVE/PHD"/>
</dbReference>
<feature type="domain" description="RING-type" evidence="15">
    <location>
        <begin position="192"/>
        <end position="407"/>
    </location>
</feature>
<dbReference type="STRING" id="74649.A0A2P6Q271"/>
<comment type="caution">
    <text evidence="16">The sequence shown here is derived from an EMBL/GenBank/DDBJ whole genome shotgun (WGS) entry which is preliminary data.</text>
</comment>
<dbReference type="OrthoDB" id="10009520at2759"/>
<evidence type="ECO:0000256" key="13">
    <source>
        <dbReference type="PROSITE-ProRule" id="PRU00175"/>
    </source>
</evidence>
<reference evidence="16 17" key="1">
    <citation type="journal article" date="2018" name="Nat. Genet.">
        <title>The Rosa genome provides new insights in the design of modern roses.</title>
        <authorList>
            <person name="Bendahmane M."/>
        </authorList>
    </citation>
    <scope>NUCLEOTIDE SEQUENCE [LARGE SCALE GENOMIC DNA]</scope>
    <source>
        <strain evidence="17">cv. Old Blush</strain>
    </source>
</reference>
<comment type="function">
    <text evidence="3">Might act as an E3 ubiquitin-protein ligase, or as part of E3 complex, which accepts ubiquitin from specific E2 ubiquitin-conjugating enzymes and then transfers it to substrates.</text>
</comment>
<keyword evidence="9" id="KW-0677">Repeat</keyword>
<evidence type="ECO:0000256" key="10">
    <source>
        <dbReference type="ARBA" id="ARBA00022771"/>
    </source>
</evidence>
<dbReference type="GO" id="GO:0008270">
    <property type="term" value="F:zinc ion binding"/>
    <property type="evidence" value="ECO:0007669"/>
    <property type="project" value="UniProtKB-KW"/>
</dbReference>
<keyword evidence="12" id="KW-0862">Zinc</keyword>
<dbReference type="Pfam" id="PF01485">
    <property type="entry name" value="IBR"/>
    <property type="match status" value="1"/>
</dbReference>
<evidence type="ECO:0000259" key="15">
    <source>
        <dbReference type="PROSITE" id="PS51873"/>
    </source>
</evidence>
<keyword evidence="17" id="KW-1185">Reference proteome</keyword>
<evidence type="ECO:0000256" key="2">
    <source>
        <dbReference type="ARBA" id="ARBA00001947"/>
    </source>
</evidence>
<dbReference type="AlphaFoldDB" id="A0A2P6Q271"/>
<dbReference type="Proteomes" id="UP000238479">
    <property type="component" value="Chromosome 5"/>
</dbReference>
<dbReference type="EC" id="2.3.2.31" evidence="6"/>
<dbReference type="PROSITE" id="PS51873">
    <property type="entry name" value="TRIAD"/>
    <property type="match status" value="1"/>
</dbReference>
<evidence type="ECO:0000313" key="16">
    <source>
        <dbReference type="EMBL" id="PRQ28275.1"/>
    </source>
</evidence>
<evidence type="ECO:0000256" key="12">
    <source>
        <dbReference type="ARBA" id="ARBA00022833"/>
    </source>
</evidence>
<comment type="cofactor">
    <cofactor evidence="2">
        <name>Zn(2+)</name>
        <dbReference type="ChEBI" id="CHEBI:29105"/>
    </cofactor>
</comment>
<dbReference type="Gene3D" id="1.20.120.1750">
    <property type="match status" value="1"/>
</dbReference>